<dbReference type="PANTHER" id="PTHR43355:SF2">
    <property type="entry name" value="FLAVIN REDUCTASE (NADPH)"/>
    <property type="match status" value="1"/>
</dbReference>
<dbReference type="GO" id="GO:0016646">
    <property type="term" value="F:oxidoreductase activity, acting on the CH-NH group of donors, NAD or NADP as acceptor"/>
    <property type="evidence" value="ECO:0007669"/>
    <property type="project" value="TreeGrafter"/>
</dbReference>
<dbReference type="InterPro" id="IPR051606">
    <property type="entry name" value="Polyketide_Oxido-like"/>
</dbReference>
<dbReference type="InterPro" id="IPR016040">
    <property type="entry name" value="NAD(P)-bd_dom"/>
</dbReference>
<reference evidence="2 3" key="1">
    <citation type="submission" date="2019-08" db="EMBL/GenBank/DDBJ databases">
        <title>Complete genome sequence of Terriglobus albidus strain ORNL.</title>
        <authorList>
            <person name="Podar M."/>
        </authorList>
    </citation>
    <scope>NUCLEOTIDE SEQUENCE [LARGE SCALE GENOMIC DNA]</scope>
    <source>
        <strain evidence="2 3">ORNL</strain>
    </source>
</reference>
<dbReference type="RefSeq" id="WP_147646541.1">
    <property type="nucleotide sequence ID" value="NZ_CP042806.1"/>
</dbReference>
<name>A0A5B9E5R8_9BACT</name>
<dbReference type="EMBL" id="CP042806">
    <property type="protein sequence ID" value="QEE27348.1"/>
    <property type="molecule type" value="Genomic_DNA"/>
</dbReference>
<feature type="domain" description="NAD(P)-binding" evidence="1">
    <location>
        <begin position="7"/>
        <end position="205"/>
    </location>
</feature>
<dbReference type="PANTHER" id="PTHR43355">
    <property type="entry name" value="FLAVIN REDUCTASE (NADPH)"/>
    <property type="match status" value="1"/>
</dbReference>
<organism evidence="2 3">
    <name type="scientific">Terriglobus albidus</name>
    <dbReference type="NCBI Taxonomy" id="1592106"/>
    <lineage>
        <taxon>Bacteria</taxon>
        <taxon>Pseudomonadati</taxon>
        <taxon>Acidobacteriota</taxon>
        <taxon>Terriglobia</taxon>
        <taxon>Terriglobales</taxon>
        <taxon>Acidobacteriaceae</taxon>
        <taxon>Terriglobus</taxon>
    </lineage>
</organism>
<dbReference type="KEGG" id="talb:FTW19_04560"/>
<dbReference type="InterPro" id="IPR036291">
    <property type="entry name" value="NAD(P)-bd_dom_sf"/>
</dbReference>
<dbReference type="Gene3D" id="3.40.50.720">
    <property type="entry name" value="NAD(P)-binding Rossmann-like Domain"/>
    <property type="match status" value="1"/>
</dbReference>
<dbReference type="Pfam" id="PF13460">
    <property type="entry name" value="NAD_binding_10"/>
    <property type="match status" value="1"/>
</dbReference>
<dbReference type="OrthoDB" id="9785372at2"/>
<evidence type="ECO:0000313" key="3">
    <source>
        <dbReference type="Proteomes" id="UP000321820"/>
    </source>
</evidence>
<accession>A0A5B9E5R8</accession>
<keyword evidence="3" id="KW-1185">Reference proteome</keyword>
<sequence length="216" mass="22917">MKVVVYGAKGKSGVEIVKELVSRGHQVVAVTRHADYSAPGATSTVDDAGHPDKIAAVVRGADAVVSALAPPMTDTDQIVGLTDRVVEGVSLAGGKNSGPRLLVVGGAGSLYVTGQDGKRVTLRDSGYLPAEWLPIVDSHIKVLDNLKKNQTVDWTYFSPAGFFEVGPRKGSFRLGKDDLIVGENGKSEISYADYAIAVADELEKPQFRGQRFTAAY</sequence>
<protein>
    <submittedName>
        <fullName evidence="2">NAD(P)-dependent oxidoreductase</fullName>
    </submittedName>
</protein>
<dbReference type="SUPFAM" id="SSF51735">
    <property type="entry name" value="NAD(P)-binding Rossmann-fold domains"/>
    <property type="match status" value="1"/>
</dbReference>
<evidence type="ECO:0000259" key="1">
    <source>
        <dbReference type="Pfam" id="PF13460"/>
    </source>
</evidence>
<proteinExistence type="predicted"/>
<dbReference type="Proteomes" id="UP000321820">
    <property type="component" value="Chromosome"/>
</dbReference>
<dbReference type="AlphaFoldDB" id="A0A5B9E5R8"/>
<gene>
    <name evidence="2" type="ORF">FTW19_04560</name>
</gene>
<evidence type="ECO:0000313" key="2">
    <source>
        <dbReference type="EMBL" id="QEE27348.1"/>
    </source>
</evidence>